<dbReference type="OrthoDB" id="5072412at2"/>
<evidence type="ECO:0000313" key="3">
    <source>
        <dbReference type="Proteomes" id="UP000274909"/>
    </source>
</evidence>
<name>A0A3S0VD42_9MICO</name>
<dbReference type="AlphaFoldDB" id="A0A3S0VD42"/>
<comment type="caution">
    <text evidence="2">The sequence shown here is derived from an EMBL/GenBank/DDBJ whole genome shotgun (WGS) entry which is preliminary data.</text>
</comment>
<proteinExistence type="predicted"/>
<organism evidence="2 3">
    <name type="scientific">Labedella endophytica</name>
    <dbReference type="NCBI Taxonomy" id="1523160"/>
    <lineage>
        <taxon>Bacteria</taxon>
        <taxon>Bacillati</taxon>
        <taxon>Actinomycetota</taxon>
        <taxon>Actinomycetes</taxon>
        <taxon>Micrococcales</taxon>
        <taxon>Microbacteriaceae</taxon>
        <taxon>Labedella</taxon>
    </lineage>
</organism>
<feature type="chain" id="PRO_5018686667" description="LppX_LprAFG lipoprotein" evidence="1">
    <location>
        <begin position="32"/>
        <end position="299"/>
    </location>
</feature>
<protein>
    <recommendedName>
        <fullName evidence="4">LppX_LprAFG lipoprotein</fullName>
    </recommendedName>
</protein>
<dbReference type="PROSITE" id="PS51257">
    <property type="entry name" value="PROKAR_LIPOPROTEIN"/>
    <property type="match status" value="1"/>
</dbReference>
<dbReference type="Proteomes" id="UP000274909">
    <property type="component" value="Unassembled WGS sequence"/>
</dbReference>
<evidence type="ECO:0000256" key="1">
    <source>
        <dbReference type="SAM" id="SignalP"/>
    </source>
</evidence>
<accession>A0A3S0VD42</accession>
<gene>
    <name evidence="2" type="ORF">ELQ94_16865</name>
</gene>
<evidence type="ECO:0000313" key="2">
    <source>
        <dbReference type="EMBL" id="RUQ96920.1"/>
    </source>
</evidence>
<feature type="signal peptide" evidence="1">
    <location>
        <begin position="1"/>
        <end position="31"/>
    </location>
</feature>
<evidence type="ECO:0008006" key="4">
    <source>
        <dbReference type="Google" id="ProtNLM"/>
    </source>
</evidence>
<keyword evidence="1" id="KW-0732">Signal</keyword>
<reference evidence="2 3" key="1">
    <citation type="submission" date="2018-12" db="EMBL/GenBank/DDBJ databases">
        <authorList>
            <person name="Li F."/>
        </authorList>
    </citation>
    <scope>NUCLEOTIDE SEQUENCE [LARGE SCALE GENOMIC DNA]</scope>
    <source>
        <strain evidence="2 3">EGI 6500705</strain>
    </source>
</reference>
<keyword evidence="3" id="KW-1185">Reference proteome</keyword>
<sequence>MRARGTTGRRMARAGAIALVCGVLLAGCADAGDGAGAGATGGASGTSILESLEDVAELPGVESVDDYSSELVVRIAADATDEQVLDVGAAVNAAATREGRTGRVMLNRVGEAFPTETDMIPLDPWSVDVLPVDPEEVERRLTGALEVESLDLGASLYVSSHWPSATIDPAVDFGDAFARIAATDLFADGGTYTSGSGEHLTIVHVAKRTTVEAVKTIIAIAADYPTVEFLLQATEEGPQWPHLLVAGLDAQQGAALDARLREPDLADADPEGFAQQFQLTVTGADGPTYIAGTLGDVPR</sequence>
<dbReference type="EMBL" id="RZGZ01000007">
    <property type="protein sequence ID" value="RUQ96920.1"/>
    <property type="molecule type" value="Genomic_DNA"/>
</dbReference>